<accession>A0ABV3UE22</accession>
<keyword evidence="2" id="KW-1185">Reference proteome</keyword>
<reference evidence="1 2" key="1">
    <citation type="journal article" date="2011" name="Int. J. Syst. Evol. Microbiol.">
        <title>Zhongshania antarctica gen. nov., sp. nov. and Zhongshania guokunii sp. nov., gammaproteobacteria respectively isolated from coastal attached (fast) ice and surface seawater of the Antarctic.</title>
        <authorList>
            <person name="Li H.J."/>
            <person name="Zhang X.Y."/>
            <person name="Chen C.X."/>
            <person name="Zhang Y.J."/>
            <person name="Gao Z.M."/>
            <person name="Yu Y."/>
            <person name="Chen X.L."/>
            <person name="Chen B."/>
            <person name="Zhang Y.Z."/>
        </authorList>
    </citation>
    <scope>NUCLEOTIDE SEQUENCE [LARGE SCALE GENOMIC DNA]</scope>
    <source>
        <strain evidence="1 2">ZS6-22T</strain>
    </source>
</reference>
<proteinExistence type="predicted"/>
<gene>
    <name evidence="1" type="ORF">AB4876_17885</name>
</gene>
<name>A0ABV3UE22_9GAMM</name>
<dbReference type="RefSeq" id="WP_368383095.1">
    <property type="nucleotide sequence ID" value="NZ_JBFRYA010000022.1"/>
</dbReference>
<evidence type="ECO:0000313" key="2">
    <source>
        <dbReference type="Proteomes" id="UP001557485"/>
    </source>
</evidence>
<dbReference type="Pfam" id="PF04315">
    <property type="entry name" value="EpmC"/>
    <property type="match status" value="1"/>
</dbReference>
<evidence type="ECO:0000313" key="1">
    <source>
        <dbReference type="EMBL" id="MEX1670794.1"/>
    </source>
</evidence>
<dbReference type="InterPro" id="IPR007411">
    <property type="entry name" value="EpmC"/>
</dbReference>
<sequence length="192" mass="21625">MREARTVAKSLGQLASSELICEVFARCFAQSHRSLLVAGGDEPFYQPAIVSDDYHQIVFRADYAASALHEAAHWCIAGEARRQLPDYGYWYEPDGRDAARQSVFESVEICPQALECLFSYAVGRRFRVSIDNLGGVEIDPFPFQLAVWQQCQRYLRNGLPPRGELFRQALAQEFGTSVALESINIPLNYVVD</sequence>
<dbReference type="GO" id="GO:0003746">
    <property type="term" value="F:translation elongation factor activity"/>
    <property type="evidence" value="ECO:0007669"/>
    <property type="project" value="UniProtKB-KW"/>
</dbReference>
<comment type="caution">
    <text evidence="1">The sequence shown here is derived from an EMBL/GenBank/DDBJ whole genome shotgun (WGS) entry which is preliminary data.</text>
</comment>
<keyword evidence="1" id="KW-0648">Protein biosynthesis</keyword>
<protein>
    <submittedName>
        <fullName evidence="1">Elongation factor P hydroxylase</fullName>
    </submittedName>
</protein>
<keyword evidence="1" id="KW-0251">Elongation factor</keyword>
<organism evidence="1 2">
    <name type="scientific">Zhongshania guokunii</name>
    <dbReference type="NCBI Taxonomy" id="641783"/>
    <lineage>
        <taxon>Bacteria</taxon>
        <taxon>Pseudomonadati</taxon>
        <taxon>Pseudomonadota</taxon>
        <taxon>Gammaproteobacteria</taxon>
        <taxon>Cellvibrionales</taxon>
        <taxon>Spongiibacteraceae</taxon>
        <taxon>Zhongshania</taxon>
    </lineage>
</organism>
<dbReference type="EMBL" id="JBFRYA010000022">
    <property type="protein sequence ID" value="MEX1670794.1"/>
    <property type="molecule type" value="Genomic_DNA"/>
</dbReference>
<dbReference type="Proteomes" id="UP001557485">
    <property type="component" value="Unassembled WGS sequence"/>
</dbReference>